<dbReference type="InterPro" id="IPR018528">
    <property type="entry name" value="Preph_deHydtase_CS"/>
</dbReference>
<evidence type="ECO:0000256" key="4">
    <source>
        <dbReference type="ARBA" id="ARBA00022605"/>
    </source>
</evidence>
<dbReference type="SUPFAM" id="SSF53850">
    <property type="entry name" value="Periplasmic binding protein-like II"/>
    <property type="match status" value="1"/>
</dbReference>
<dbReference type="GO" id="GO:0004664">
    <property type="term" value="F:prephenate dehydratase activity"/>
    <property type="evidence" value="ECO:0007669"/>
    <property type="project" value="UniProtKB-EC"/>
</dbReference>
<keyword evidence="5" id="KW-0057">Aromatic amino acid biosynthesis</keyword>
<dbReference type="PANTHER" id="PTHR21022:SF19">
    <property type="entry name" value="PREPHENATE DEHYDRATASE-RELATED"/>
    <property type="match status" value="1"/>
</dbReference>
<keyword evidence="4" id="KW-0028">Amino-acid biosynthesis</keyword>
<proteinExistence type="predicted"/>
<evidence type="ECO:0000256" key="6">
    <source>
        <dbReference type="ARBA" id="ARBA00023222"/>
    </source>
</evidence>
<dbReference type="Pfam" id="PF01842">
    <property type="entry name" value="ACT"/>
    <property type="match status" value="1"/>
</dbReference>
<dbReference type="Gene3D" id="3.40.190.10">
    <property type="entry name" value="Periplasmic binding protein-like II"/>
    <property type="match status" value="2"/>
</dbReference>
<keyword evidence="12" id="KW-1185">Reference proteome</keyword>
<dbReference type="InterPro" id="IPR045865">
    <property type="entry name" value="ACT-like_dom_sf"/>
</dbReference>
<evidence type="ECO:0000256" key="7">
    <source>
        <dbReference type="ARBA" id="ARBA00023239"/>
    </source>
</evidence>
<gene>
    <name evidence="11" type="ORF">A374_13620</name>
</gene>
<dbReference type="EMBL" id="AKKV01000030">
    <property type="protein sequence ID" value="EIT84734.1"/>
    <property type="molecule type" value="Genomic_DNA"/>
</dbReference>
<dbReference type="EC" id="4.2.1.51" evidence="2"/>
<dbReference type="UniPathway" id="UPA00121">
    <property type="reaction ID" value="UER00345"/>
</dbReference>
<feature type="domain" description="Prephenate dehydratase" evidence="9">
    <location>
        <begin position="2"/>
        <end position="179"/>
    </location>
</feature>
<evidence type="ECO:0000256" key="1">
    <source>
        <dbReference type="ARBA" id="ARBA00004741"/>
    </source>
</evidence>
<dbReference type="PATRIC" id="fig|1196324.3.peg.2786"/>
<protein>
    <recommendedName>
        <fullName evidence="3">Prephenate dehydratase</fullName>
        <ecNumber evidence="2">4.2.1.51</ecNumber>
    </recommendedName>
</protein>
<keyword evidence="6" id="KW-0584">Phenylalanine biosynthesis</keyword>
<dbReference type="PROSITE" id="PS51171">
    <property type="entry name" value="PREPHENATE_DEHYDR_3"/>
    <property type="match status" value="1"/>
</dbReference>
<evidence type="ECO:0000256" key="8">
    <source>
        <dbReference type="ARBA" id="ARBA00047848"/>
    </source>
</evidence>
<name>I8AH30_9BACL</name>
<evidence type="ECO:0000313" key="11">
    <source>
        <dbReference type="EMBL" id="EIT84734.1"/>
    </source>
</evidence>
<dbReference type="GO" id="GO:0009094">
    <property type="term" value="P:L-phenylalanine biosynthetic process"/>
    <property type="evidence" value="ECO:0007669"/>
    <property type="project" value="UniProtKB-UniPathway"/>
</dbReference>
<dbReference type="PANTHER" id="PTHR21022">
    <property type="entry name" value="PREPHENATE DEHYDRATASE P PROTEIN"/>
    <property type="match status" value="1"/>
</dbReference>
<dbReference type="GO" id="GO:0005737">
    <property type="term" value="C:cytoplasm"/>
    <property type="evidence" value="ECO:0007669"/>
    <property type="project" value="TreeGrafter"/>
</dbReference>
<dbReference type="Pfam" id="PF00800">
    <property type="entry name" value="PDT"/>
    <property type="match status" value="1"/>
</dbReference>
<organism evidence="11 12">
    <name type="scientific">Fictibacillus macauensis ZFHKF-1</name>
    <dbReference type="NCBI Taxonomy" id="1196324"/>
    <lineage>
        <taxon>Bacteria</taxon>
        <taxon>Bacillati</taxon>
        <taxon>Bacillota</taxon>
        <taxon>Bacilli</taxon>
        <taxon>Bacillales</taxon>
        <taxon>Fictibacillaceae</taxon>
        <taxon>Fictibacillus</taxon>
    </lineage>
</organism>
<feature type="domain" description="ACT" evidence="10">
    <location>
        <begin position="192"/>
        <end position="269"/>
    </location>
</feature>
<dbReference type="SUPFAM" id="SSF55021">
    <property type="entry name" value="ACT-like"/>
    <property type="match status" value="1"/>
</dbReference>
<dbReference type="Proteomes" id="UP000004080">
    <property type="component" value="Unassembled WGS sequence"/>
</dbReference>
<evidence type="ECO:0000313" key="12">
    <source>
        <dbReference type="Proteomes" id="UP000004080"/>
    </source>
</evidence>
<accession>I8AH30</accession>
<evidence type="ECO:0000256" key="3">
    <source>
        <dbReference type="ARBA" id="ARBA00021872"/>
    </source>
</evidence>
<dbReference type="Gene3D" id="3.30.70.260">
    <property type="match status" value="1"/>
</dbReference>
<sequence>MKVAYLGPHGTFSEEAAHNYYKDKSIEWHMCSSVPEVLEAVGEGLVDEGIAPIENAIEGTITMTVDSLLVNDLYIKGEAILPVSLHLLAAHEASMKEIKEVWSIPPALAQCRAFFRGKKLTMRHFDSTAGAAAAIKEAGRGDVAAVASSYAGKLFELSTVQANIEDSSENQTRFIVVSKDKTPSLGAKKTMLQVTPGDEYTGVLASILTVFSTLGINLTWIESRPTKKKLGTYQFFLEAEASVADPVLEKVRAVIETFGHHVNILGSYTTTKL</sequence>
<dbReference type="eggNOG" id="COG0077">
    <property type="taxonomic scope" value="Bacteria"/>
</dbReference>
<dbReference type="OrthoDB" id="9802281at2"/>
<dbReference type="PROSITE" id="PS51671">
    <property type="entry name" value="ACT"/>
    <property type="match status" value="1"/>
</dbReference>
<comment type="catalytic activity">
    <reaction evidence="8">
        <text>prephenate + H(+) = 3-phenylpyruvate + CO2 + H2O</text>
        <dbReference type="Rhea" id="RHEA:21648"/>
        <dbReference type="ChEBI" id="CHEBI:15377"/>
        <dbReference type="ChEBI" id="CHEBI:15378"/>
        <dbReference type="ChEBI" id="CHEBI:16526"/>
        <dbReference type="ChEBI" id="CHEBI:18005"/>
        <dbReference type="ChEBI" id="CHEBI:29934"/>
        <dbReference type="EC" id="4.2.1.51"/>
    </reaction>
</comment>
<dbReference type="AlphaFoldDB" id="I8AH30"/>
<dbReference type="CDD" id="cd04905">
    <property type="entry name" value="ACT_CM-PDT"/>
    <property type="match status" value="1"/>
</dbReference>
<keyword evidence="7" id="KW-0456">Lyase</keyword>
<dbReference type="NCBIfam" id="NF008865">
    <property type="entry name" value="PRK11898.1"/>
    <property type="match status" value="1"/>
</dbReference>
<comment type="caution">
    <text evidence="11">The sequence shown here is derived from an EMBL/GenBank/DDBJ whole genome shotgun (WGS) entry which is preliminary data.</text>
</comment>
<evidence type="ECO:0000256" key="5">
    <source>
        <dbReference type="ARBA" id="ARBA00023141"/>
    </source>
</evidence>
<reference evidence="11 12" key="1">
    <citation type="journal article" date="2012" name="J. Bacteriol.">
        <title>Genome of Bacillus macauensis ZFHKF-1, a Long-Chain-Forming Bacterium.</title>
        <authorList>
            <person name="Cai L."/>
            <person name="Zhang T."/>
        </authorList>
    </citation>
    <scope>NUCLEOTIDE SEQUENCE [LARGE SCALE GENOMIC DNA]</scope>
    <source>
        <strain evidence="11 12">ZFHKF-1</strain>
    </source>
</reference>
<comment type="pathway">
    <text evidence="1">Amino-acid biosynthesis; L-phenylalanine biosynthesis; phenylpyruvate from prephenate: step 1/1.</text>
</comment>
<dbReference type="RefSeq" id="WP_007202802.1">
    <property type="nucleotide sequence ID" value="NZ_AKKV01000030.1"/>
</dbReference>
<evidence type="ECO:0000259" key="10">
    <source>
        <dbReference type="PROSITE" id="PS51671"/>
    </source>
</evidence>
<dbReference type="PROSITE" id="PS00857">
    <property type="entry name" value="PREPHENATE_DEHYDR_1"/>
    <property type="match status" value="1"/>
</dbReference>
<dbReference type="InterPro" id="IPR002912">
    <property type="entry name" value="ACT_dom"/>
</dbReference>
<dbReference type="STRING" id="1196324.A374_13620"/>
<dbReference type="InterPro" id="IPR001086">
    <property type="entry name" value="Preph_deHydtase"/>
</dbReference>
<evidence type="ECO:0000256" key="2">
    <source>
        <dbReference type="ARBA" id="ARBA00013147"/>
    </source>
</evidence>
<evidence type="ECO:0000259" key="9">
    <source>
        <dbReference type="PROSITE" id="PS51171"/>
    </source>
</evidence>